<evidence type="ECO:0008006" key="4">
    <source>
        <dbReference type="Google" id="ProtNLM"/>
    </source>
</evidence>
<accession>A0A9X5AU25</accession>
<dbReference type="Proteomes" id="UP000438991">
    <property type="component" value="Unassembled WGS sequence"/>
</dbReference>
<reference evidence="2 3" key="1">
    <citation type="submission" date="2019-11" db="EMBL/GenBank/DDBJ databases">
        <title>Whole-genome sequence of Rhodoplanes serenus DSM 18633, type strain.</title>
        <authorList>
            <person name="Kyndt J.A."/>
            <person name="Meyer T.E."/>
        </authorList>
    </citation>
    <scope>NUCLEOTIDE SEQUENCE [LARGE SCALE GENOMIC DNA]</scope>
    <source>
        <strain evidence="2 3">DSM 18633</strain>
    </source>
</reference>
<gene>
    <name evidence="2" type="ORF">GJ689_17420</name>
</gene>
<proteinExistence type="predicted"/>
<dbReference type="SUPFAM" id="SSF52540">
    <property type="entry name" value="P-loop containing nucleoside triphosphate hydrolases"/>
    <property type="match status" value="1"/>
</dbReference>
<dbReference type="AlphaFoldDB" id="A0A9X5AU25"/>
<dbReference type="RefSeq" id="WP_170300863.1">
    <property type="nucleotide sequence ID" value="NZ_WNKV01000013.1"/>
</dbReference>
<dbReference type="InterPro" id="IPR027417">
    <property type="entry name" value="P-loop_NTPase"/>
</dbReference>
<evidence type="ECO:0000313" key="2">
    <source>
        <dbReference type="EMBL" id="MTW17989.1"/>
    </source>
</evidence>
<sequence>MAASFQPALAFPRPAVARASPGAAAVAGPLARETAGLFALGDPTLDDRLGGGLPRAALHEVYAAADADIPAATGFAAALALRAVATGPAAGRTAGRVGAGRLVVWVRQDVLDLEAGGVYAPGLAELGLDPADLVLVRGRTVRDVLRAGVDAARCGGVGAVLIEAWGEARALDLTATRRLLLAAQASGAPTLLLRAGAEPAPSAAWTRWRVRAAPSRALAAAAPGCPAFALTLLRHREGIAPHDWRVEWNRDRRCFQEPPPRRDAPLSRPVAAVPADRPAAAGAGLRRAG</sequence>
<dbReference type="EMBL" id="WNKV01000013">
    <property type="protein sequence ID" value="MTW17989.1"/>
    <property type="molecule type" value="Genomic_DNA"/>
</dbReference>
<dbReference type="Gene3D" id="3.40.50.300">
    <property type="entry name" value="P-loop containing nucleotide triphosphate hydrolases"/>
    <property type="match status" value="1"/>
</dbReference>
<evidence type="ECO:0000256" key="1">
    <source>
        <dbReference type="SAM" id="MobiDB-lite"/>
    </source>
</evidence>
<evidence type="ECO:0000313" key="3">
    <source>
        <dbReference type="Proteomes" id="UP000438991"/>
    </source>
</evidence>
<dbReference type="PIRSF" id="PIRSF034285">
    <property type="entry name" value="UCP034285"/>
    <property type="match status" value="1"/>
</dbReference>
<feature type="compositionally biased region" description="Basic and acidic residues" evidence="1">
    <location>
        <begin position="256"/>
        <end position="265"/>
    </location>
</feature>
<dbReference type="InterPro" id="IPR017026">
    <property type="entry name" value="ImuA"/>
</dbReference>
<comment type="caution">
    <text evidence="2">The sequence shown here is derived from an EMBL/GenBank/DDBJ whole genome shotgun (WGS) entry which is preliminary data.</text>
</comment>
<protein>
    <recommendedName>
        <fullName evidence="4">Protein ImuA</fullName>
    </recommendedName>
</protein>
<feature type="compositionally biased region" description="Low complexity" evidence="1">
    <location>
        <begin position="268"/>
        <end position="289"/>
    </location>
</feature>
<name>A0A9X5AU25_9BRAD</name>
<organism evidence="2 3">
    <name type="scientific">Rhodoplanes serenus</name>
    <dbReference type="NCBI Taxonomy" id="200615"/>
    <lineage>
        <taxon>Bacteria</taxon>
        <taxon>Pseudomonadati</taxon>
        <taxon>Pseudomonadota</taxon>
        <taxon>Alphaproteobacteria</taxon>
        <taxon>Hyphomicrobiales</taxon>
        <taxon>Nitrobacteraceae</taxon>
        <taxon>Rhodoplanes</taxon>
    </lineage>
</organism>
<feature type="region of interest" description="Disordered" evidence="1">
    <location>
        <begin position="256"/>
        <end position="289"/>
    </location>
</feature>